<dbReference type="EMBL" id="AP022597">
    <property type="protein sequence ID" value="BBY72722.1"/>
    <property type="molecule type" value="Genomic_DNA"/>
</dbReference>
<dbReference type="PANTHER" id="PTHR43464">
    <property type="entry name" value="METHYLTRANSFERASE"/>
    <property type="match status" value="1"/>
</dbReference>
<keyword evidence="2" id="KW-0808">Transferase</keyword>
<keyword evidence="3" id="KW-0949">S-adenosyl-L-methionine</keyword>
<gene>
    <name evidence="5" type="ORF">MPRI_49090</name>
</gene>
<organism evidence="5 6">
    <name type="scientific">Mycobacterium paraintracellulare</name>
    <dbReference type="NCBI Taxonomy" id="1138383"/>
    <lineage>
        <taxon>Bacteria</taxon>
        <taxon>Bacillati</taxon>
        <taxon>Actinomycetota</taxon>
        <taxon>Actinomycetes</taxon>
        <taxon>Mycobacteriales</taxon>
        <taxon>Mycobacteriaceae</taxon>
        <taxon>Mycobacterium</taxon>
        <taxon>Mycobacterium avium complex (MAC)</taxon>
    </lineage>
</organism>
<name>A0ABM7KET2_9MYCO</name>
<feature type="domain" description="Methyltransferase" evidence="4">
    <location>
        <begin position="75"/>
        <end position="168"/>
    </location>
</feature>
<evidence type="ECO:0000256" key="2">
    <source>
        <dbReference type="ARBA" id="ARBA00022679"/>
    </source>
</evidence>
<dbReference type="InterPro" id="IPR029063">
    <property type="entry name" value="SAM-dependent_MTases_sf"/>
</dbReference>
<keyword evidence="1" id="KW-0489">Methyltransferase</keyword>
<dbReference type="CDD" id="cd02440">
    <property type="entry name" value="AdoMet_MTases"/>
    <property type="match status" value="1"/>
</dbReference>
<proteinExistence type="predicted"/>
<keyword evidence="6" id="KW-1185">Reference proteome</keyword>
<accession>A0ABM7KET2</accession>
<dbReference type="InterPro" id="IPR041698">
    <property type="entry name" value="Methyltransf_25"/>
</dbReference>
<sequence length="228" mass="24657">MARSRLAAKVVNREGGVGPVAADAIIAAMASRHTRFRFFYRVGFTPWEGHPIGQGLRDLVEGTGDTPALPKGRALDVGCGTGDCAIYLAQQGWQVTGVDYVAKPLEKARAKAGKADVSINFVRADVTQLSQSGIGTGFQLIVDNGCIHNMSGGDREAYVREVSAVAAPDARLFIAAFPPGGRFGVPGIDHPEIERRFTPGWTLLFSGDEQELDDRKTPAYYYLFQRRA</sequence>
<dbReference type="Gene3D" id="3.40.50.150">
    <property type="entry name" value="Vaccinia Virus protein VP39"/>
    <property type="match status" value="1"/>
</dbReference>
<evidence type="ECO:0000313" key="6">
    <source>
        <dbReference type="Proteomes" id="UP000466578"/>
    </source>
</evidence>
<dbReference type="SUPFAM" id="SSF53335">
    <property type="entry name" value="S-adenosyl-L-methionine-dependent methyltransferases"/>
    <property type="match status" value="1"/>
</dbReference>
<evidence type="ECO:0000256" key="1">
    <source>
        <dbReference type="ARBA" id="ARBA00022603"/>
    </source>
</evidence>
<dbReference type="Pfam" id="PF13649">
    <property type="entry name" value="Methyltransf_25"/>
    <property type="match status" value="1"/>
</dbReference>
<evidence type="ECO:0000313" key="5">
    <source>
        <dbReference type="EMBL" id="BBY72722.1"/>
    </source>
</evidence>
<evidence type="ECO:0000256" key="3">
    <source>
        <dbReference type="ARBA" id="ARBA00022691"/>
    </source>
</evidence>
<dbReference type="PANTHER" id="PTHR43464:SF19">
    <property type="entry name" value="UBIQUINONE BIOSYNTHESIS O-METHYLTRANSFERASE, MITOCHONDRIAL"/>
    <property type="match status" value="1"/>
</dbReference>
<dbReference type="Proteomes" id="UP000466578">
    <property type="component" value="Chromosome"/>
</dbReference>
<reference evidence="5 6" key="1">
    <citation type="journal article" date="2019" name="Emerg. Microbes Infect.">
        <title>Comprehensive subspecies identification of 175 nontuberculous mycobacteria species based on 7547 genomic profiles.</title>
        <authorList>
            <person name="Matsumoto Y."/>
            <person name="Kinjo T."/>
            <person name="Motooka D."/>
            <person name="Nabeya D."/>
            <person name="Jung N."/>
            <person name="Uechi K."/>
            <person name="Horii T."/>
            <person name="Iida T."/>
            <person name="Fujita J."/>
            <person name="Nakamura S."/>
        </authorList>
    </citation>
    <scope>NUCLEOTIDE SEQUENCE [LARGE SCALE GENOMIC DNA]</scope>
    <source>
        <strain evidence="5 6">JCM 30622</strain>
    </source>
</reference>
<evidence type="ECO:0000259" key="4">
    <source>
        <dbReference type="Pfam" id="PF13649"/>
    </source>
</evidence>
<protein>
    <recommendedName>
        <fullName evidence="4">Methyltransferase domain-containing protein</fullName>
    </recommendedName>
</protein>